<protein>
    <submittedName>
        <fullName evidence="2">Uncharacterized protein</fullName>
    </submittedName>
</protein>
<dbReference type="Proteomes" id="UP000525078">
    <property type="component" value="Unassembled WGS sequence"/>
</dbReference>
<evidence type="ECO:0000313" key="3">
    <source>
        <dbReference type="Proteomes" id="UP000525078"/>
    </source>
</evidence>
<comment type="caution">
    <text evidence="2">The sequence shown here is derived from an EMBL/GenBank/DDBJ whole genome shotgun (WGS) entry which is preliminary data.</text>
</comment>
<name>A0A7J6F8W9_CANSA</name>
<proteinExistence type="predicted"/>
<evidence type="ECO:0000256" key="1">
    <source>
        <dbReference type="SAM" id="MobiDB-lite"/>
    </source>
</evidence>
<evidence type="ECO:0000313" key="2">
    <source>
        <dbReference type="EMBL" id="KAF4367116.1"/>
    </source>
</evidence>
<organism evidence="2 3">
    <name type="scientific">Cannabis sativa</name>
    <name type="common">Hemp</name>
    <name type="synonym">Marijuana</name>
    <dbReference type="NCBI Taxonomy" id="3483"/>
    <lineage>
        <taxon>Eukaryota</taxon>
        <taxon>Viridiplantae</taxon>
        <taxon>Streptophyta</taxon>
        <taxon>Embryophyta</taxon>
        <taxon>Tracheophyta</taxon>
        <taxon>Spermatophyta</taxon>
        <taxon>Magnoliopsida</taxon>
        <taxon>eudicotyledons</taxon>
        <taxon>Gunneridae</taxon>
        <taxon>Pentapetalae</taxon>
        <taxon>rosids</taxon>
        <taxon>fabids</taxon>
        <taxon>Rosales</taxon>
        <taxon>Cannabaceae</taxon>
        <taxon>Cannabis</taxon>
    </lineage>
</organism>
<reference evidence="2 3" key="1">
    <citation type="journal article" date="2020" name="bioRxiv">
        <title>Sequence and annotation of 42 cannabis genomes reveals extensive copy number variation in cannabinoid synthesis and pathogen resistance genes.</title>
        <authorList>
            <person name="Mckernan K.J."/>
            <person name="Helbert Y."/>
            <person name="Kane L.T."/>
            <person name="Ebling H."/>
            <person name="Zhang L."/>
            <person name="Liu B."/>
            <person name="Eaton Z."/>
            <person name="Mclaughlin S."/>
            <person name="Kingan S."/>
            <person name="Baybayan P."/>
            <person name="Concepcion G."/>
            <person name="Jordan M."/>
            <person name="Riva A."/>
            <person name="Barbazuk W."/>
            <person name="Harkins T."/>
        </authorList>
    </citation>
    <scope>NUCLEOTIDE SEQUENCE [LARGE SCALE GENOMIC DNA]</scope>
    <source>
        <strain evidence="3">cv. Jamaican Lion 4</strain>
        <tissue evidence="2">Leaf</tissue>
    </source>
</reference>
<dbReference type="EMBL" id="JAATIP010000144">
    <property type="protein sequence ID" value="KAF4367116.1"/>
    <property type="molecule type" value="Genomic_DNA"/>
</dbReference>
<sequence length="123" mass="13507">MATYAAERVKEFASQKSGIHVFYVDEELTSNLESLVKDDVQLDRSFFLVSSQDSSTKLRTVSKFTSVFCDHIQRPTTSILNQDQRGSSSAAADFMGSGTKEGGGKLTKNSSEAREVLDDLCII</sequence>
<feature type="compositionally biased region" description="Polar residues" evidence="1">
    <location>
        <begin position="79"/>
        <end position="90"/>
    </location>
</feature>
<gene>
    <name evidence="2" type="ORF">F8388_006424</name>
</gene>
<feature type="region of interest" description="Disordered" evidence="1">
    <location>
        <begin position="79"/>
        <end position="111"/>
    </location>
</feature>
<dbReference type="AlphaFoldDB" id="A0A7J6F8W9"/>
<accession>A0A7J6F8W9</accession>